<dbReference type="GO" id="GO:0007165">
    <property type="term" value="P:signal transduction"/>
    <property type="evidence" value="ECO:0007669"/>
    <property type="project" value="UniProtKB-KW"/>
</dbReference>
<proteinExistence type="predicted"/>
<reference evidence="9" key="2">
    <citation type="submission" date="2022-10" db="EMBL/GenBank/DDBJ databases">
        <authorList>
            <consortium name="ENA_rothamsted_submissions"/>
            <consortium name="culmorum"/>
            <person name="King R."/>
        </authorList>
    </citation>
    <scope>NUCLEOTIDE SEQUENCE</scope>
</reference>
<protein>
    <recommendedName>
        <fullName evidence="11">Odorant receptor</fullName>
    </recommendedName>
</protein>
<dbReference type="GO" id="GO:0016020">
    <property type="term" value="C:membrane"/>
    <property type="evidence" value="ECO:0007669"/>
    <property type="project" value="UniProtKB-SubCell"/>
</dbReference>
<evidence type="ECO:0000256" key="3">
    <source>
        <dbReference type="ARBA" id="ARBA00022692"/>
    </source>
</evidence>
<dbReference type="Pfam" id="PF02949">
    <property type="entry name" value="7tm_6"/>
    <property type="match status" value="1"/>
</dbReference>
<keyword evidence="8" id="KW-0807">Transducer</keyword>
<keyword evidence="2" id="KW-0716">Sensory transduction</keyword>
<name>A0A9P0GQ32_PHACE</name>
<dbReference type="GO" id="GO:0005549">
    <property type="term" value="F:odorant binding"/>
    <property type="evidence" value="ECO:0007669"/>
    <property type="project" value="InterPro"/>
</dbReference>
<dbReference type="GO" id="GO:0004984">
    <property type="term" value="F:olfactory receptor activity"/>
    <property type="evidence" value="ECO:0007669"/>
    <property type="project" value="InterPro"/>
</dbReference>
<dbReference type="EMBL" id="OU896708">
    <property type="protein sequence ID" value="CAH1155989.1"/>
    <property type="molecule type" value="Genomic_DNA"/>
</dbReference>
<dbReference type="AlphaFoldDB" id="A0A9P0GQ32"/>
<keyword evidence="10" id="KW-1185">Reference proteome</keyword>
<comment type="subcellular location">
    <subcellularLocation>
        <location evidence="1">Membrane</location>
        <topology evidence="1">Multi-pass membrane protein</topology>
    </subcellularLocation>
</comment>
<accession>A0A9P0GQ32</accession>
<evidence type="ECO:0008006" key="11">
    <source>
        <dbReference type="Google" id="ProtNLM"/>
    </source>
</evidence>
<keyword evidence="6" id="KW-0472">Membrane</keyword>
<gene>
    <name evidence="9" type="ORF">PHAECO_LOCUS6086</name>
</gene>
<evidence type="ECO:0000256" key="1">
    <source>
        <dbReference type="ARBA" id="ARBA00004141"/>
    </source>
</evidence>
<keyword evidence="7" id="KW-0675">Receptor</keyword>
<evidence type="ECO:0000313" key="10">
    <source>
        <dbReference type="Proteomes" id="UP001153737"/>
    </source>
</evidence>
<sequence length="89" mass="10452">MVTIFIWECFEHLVTRMRHVGETFVVALNQDCYEKRRSHLNRAIEYHNFLLRCANLMIESFKESIIIHIVQTGMLLGCIGYQLIQVGPI</sequence>
<dbReference type="InterPro" id="IPR004117">
    <property type="entry name" value="7tm6_olfct_rcpt"/>
</dbReference>
<organism evidence="9 10">
    <name type="scientific">Phaedon cochleariae</name>
    <name type="common">Mustard beetle</name>
    <dbReference type="NCBI Taxonomy" id="80249"/>
    <lineage>
        <taxon>Eukaryota</taxon>
        <taxon>Metazoa</taxon>
        <taxon>Ecdysozoa</taxon>
        <taxon>Arthropoda</taxon>
        <taxon>Hexapoda</taxon>
        <taxon>Insecta</taxon>
        <taxon>Pterygota</taxon>
        <taxon>Neoptera</taxon>
        <taxon>Endopterygota</taxon>
        <taxon>Coleoptera</taxon>
        <taxon>Polyphaga</taxon>
        <taxon>Cucujiformia</taxon>
        <taxon>Chrysomeloidea</taxon>
        <taxon>Chrysomelidae</taxon>
        <taxon>Chrysomelinae</taxon>
        <taxon>Chrysomelini</taxon>
        <taxon>Phaedon</taxon>
    </lineage>
</organism>
<dbReference type="Proteomes" id="UP001153737">
    <property type="component" value="Chromosome 2"/>
</dbReference>
<keyword evidence="3" id="KW-0812">Transmembrane</keyword>
<evidence type="ECO:0000313" key="9">
    <source>
        <dbReference type="EMBL" id="CAH1155989.1"/>
    </source>
</evidence>
<evidence type="ECO:0000256" key="2">
    <source>
        <dbReference type="ARBA" id="ARBA00022606"/>
    </source>
</evidence>
<keyword evidence="5" id="KW-1133">Transmembrane helix</keyword>
<evidence type="ECO:0000256" key="6">
    <source>
        <dbReference type="ARBA" id="ARBA00023136"/>
    </source>
</evidence>
<evidence type="ECO:0000256" key="7">
    <source>
        <dbReference type="ARBA" id="ARBA00023170"/>
    </source>
</evidence>
<evidence type="ECO:0000256" key="4">
    <source>
        <dbReference type="ARBA" id="ARBA00022725"/>
    </source>
</evidence>
<evidence type="ECO:0000256" key="5">
    <source>
        <dbReference type="ARBA" id="ARBA00022989"/>
    </source>
</evidence>
<keyword evidence="4" id="KW-0552">Olfaction</keyword>
<reference evidence="9" key="1">
    <citation type="submission" date="2022-01" db="EMBL/GenBank/DDBJ databases">
        <authorList>
            <person name="King R."/>
        </authorList>
    </citation>
    <scope>NUCLEOTIDE SEQUENCE</scope>
</reference>
<evidence type="ECO:0000256" key="8">
    <source>
        <dbReference type="ARBA" id="ARBA00023224"/>
    </source>
</evidence>